<reference evidence="9" key="1">
    <citation type="submission" date="2014-03" db="EMBL/GenBank/DDBJ databases">
        <title>The Genome Sequence of Puccinia striiformis f. sp. tritici PST-78.</title>
        <authorList>
            <consortium name="The Broad Institute Genome Sequencing Platform"/>
            <person name="Cuomo C."/>
            <person name="Hulbert S."/>
            <person name="Chen X."/>
            <person name="Walker B."/>
            <person name="Young S.K."/>
            <person name="Zeng Q."/>
            <person name="Gargeya S."/>
            <person name="Fitzgerald M."/>
            <person name="Haas B."/>
            <person name="Abouelleil A."/>
            <person name="Alvarado L."/>
            <person name="Arachchi H.M."/>
            <person name="Berlin A.M."/>
            <person name="Chapman S.B."/>
            <person name="Goldberg J."/>
            <person name="Griggs A."/>
            <person name="Gujja S."/>
            <person name="Hansen M."/>
            <person name="Howarth C."/>
            <person name="Imamovic A."/>
            <person name="Larimer J."/>
            <person name="McCowan C."/>
            <person name="Montmayeur A."/>
            <person name="Murphy C."/>
            <person name="Neiman D."/>
            <person name="Pearson M."/>
            <person name="Priest M."/>
            <person name="Roberts A."/>
            <person name="Saif S."/>
            <person name="Shea T."/>
            <person name="Sisk P."/>
            <person name="Sykes S."/>
            <person name="Wortman J."/>
            <person name="Nusbaum C."/>
            <person name="Birren B."/>
        </authorList>
    </citation>
    <scope>NUCLEOTIDE SEQUENCE [LARGE SCALE GENOMIC DNA]</scope>
    <source>
        <strain evidence="9">race PST-78</strain>
    </source>
</reference>
<evidence type="ECO:0000256" key="6">
    <source>
        <dbReference type="SAM" id="MobiDB-lite"/>
    </source>
</evidence>
<feature type="region of interest" description="Disordered" evidence="6">
    <location>
        <begin position="1"/>
        <end position="49"/>
    </location>
</feature>
<dbReference type="Proteomes" id="UP000054564">
    <property type="component" value="Unassembled WGS sequence"/>
</dbReference>
<accession>A0A0L0V6K5</accession>
<protein>
    <recommendedName>
        <fullName evidence="7">HAT C-terminal dimerisation domain-containing protein</fullName>
    </recommendedName>
</protein>
<comment type="subcellular location">
    <subcellularLocation>
        <location evidence="1">Nucleus</location>
    </subcellularLocation>
</comment>
<dbReference type="PANTHER" id="PTHR46481:SF10">
    <property type="entry name" value="ZINC FINGER BED DOMAIN-CONTAINING PROTEIN 39"/>
    <property type="match status" value="1"/>
</dbReference>
<keyword evidence="9" id="KW-1185">Reference proteome</keyword>
<dbReference type="AlphaFoldDB" id="A0A0L0V6K5"/>
<feature type="region of interest" description="Disordered" evidence="6">
    <location>
        <begin position="358"/>
        <end position="385"/>
    </location>
</feature>
<dbReference type="GO" id="GO:0008270">
    <property type="term" value="F:zinc ion binding"/>
    <property type="evidence" value="ECO:0007669"/>
    <property type="project" value="UniProtKB-KW"/>
</dbReference>
<dbReference type="InterPro" id="IPR052035">
    <property type="entry name" value="ZnF_BED_domain_contain"/>
</dbReference>
<keyword evidence="4" id="KW-0862">Zinc</keyword>
<feature type="compositionally biased region" description="Polar residues" evidence="6">
    <location>
        <begin position="67"/>
        <end position="84"/>
    </location>
</feature>
<dbReference type="InterPro" id="IPR008906">
    <property type="entry name" value="HATC_C_dom"/>
</dbReference>
<comment type="caution">
    <text evidence="8">The sequence shown here is derived from an EMBL/GenBank/DDBJ whole genome shotgun (WGS) entry which is preliminary data.</text>
</comment>
<evidence type="ECO:0000256" key="1">
    <source>
        <dbReference type="ARBA" id="ARBA00004123"/>
    </source>
</evidence>
<keyword evidence="3" id="KW-0863">Zinc-finger</keyword>
<name>A0A0L0V6K5_9BASI</name>
<feature type="compositionally biased region" description="Basic and acidic residues" evidence="6">
    <location>
        <begin position="359"/>
        <end position="380"/>
    </location>
</feature>
<feature type="domain" description="HAT C-terminal dimerisation" evidence="7">
    <location>
        <begin position="660"/>
        <end position="732"/>
    </location>
</feature>
<gene>
    <name evidence="8" type="ORF">PSTG_11809</name>
</gene>
<dbReference type="InterPro" id="IPR012337">
    <property type="entry name" value="RNaseH-like_sf"/>
</dbReference>
<sequence>MSHRPPRKKARSYRSPSPSKVPASDVPVSDVTPGEESNNKPSASPDLTPLTDQEELARAQKIAKTAVSSSYVSYHPPQLSNQMDKSGRCGTKINRPMSDSSCSNLLKHAASCEKKQAAKDRTRSLASLGVVGTGDIDVREVNQQCAIWCAEAARPFSVLEDESLKSLLHPTVLKHLPNRCTVSRSIHLLYTAVQESFKIELKSQTRAFYLGVDAWQSPNGFDILGIVVYWLNDLEGSNQQLQSMPLDFIKLSQSHTGDYLAEMVQLVVEKFGVQNKICGIVSDNASNNAVMIDELKKLKWPRFKGEPHWIRCFAHILNLIVKAILKPFGTEGRSNQNMNIDSEDEDEGNIQQIQHYTKGHSDLHSDHEEDLSSDRDDEGVTRVAEAEDLDIEDINDLSDEEDSDEYTSQSCRQTLAKVTIARKMKKSPNSKELFADICQSHSIKSPHRIPQDVRTRWNSTFLQLTGVNRCRKAILEWQRDKKYGLDRKYQVGPSDMELSKDLADVLQLFYEITLQVSTKGSPRLSHVVVFIDQITEHLSTIISEKKYPAAMRNACRAGLQITNKYYTLTDCSPLYRVAMILHPSFKDEYFKIAGWSQEWIQAAIDLTREMWISNYKPQVKETGLETDVSKSKKSLTGFISQLSAASAARSGNTSTDPLDIWLSGGLILEESVPVNALKWWLQQKRRGNTYGGLLNMALDVLSCPATSVDVERAFSFGRDYVTSKRHRLSAASDERKNG</sequence>
<evidence type="ECO:0000256" key="4">
    <source>
        <dbReference type="ARBA" id="ARBA00022833"/>
    </source>
</evidence>
<dbReference type="GO" id="GO:0046983">
    <property type="term" value="F:protein dimerization activity"/>
    <property type="evidence" value="ECO:0007669"/>
    <property type="project" value="InterPro"/>
</dbReference>
<dbReference type="PANTHER" id="PTHR46481">
    <property type="entry name" value="ZINC FINGER BED DOMAIN-CONTAINING PROTEIN 4"/>
    <property type="match status" value="1"/>
</dbReference>
<organism evidence="8 9">
    <name type="scientific">Puccinia striiformis f. sp. tritici PST-78</name>
    <dbReference type="NCBI Taxonomy" id="1165861"/>
    <lineage>
        <taxon>Eukaryota</taxon>
        <taxon>Fungi</taxon>
        <taxon>Dikarya</taxon>
        <taxon>Basidiomycota</taxon>
        <taxon>Pucciniomycotina</taxon>
        <taxon>Pucciniomycetes</taxon>
        <taxon>Pucciniales</taxon>
        <taxon>Pucciniaceae</taxon>
        <taxon>Puccinia</taxon>
    </lineage>
</organism>
<feature type="region of interest" description="Disordered" evidence="6">
    <location>
        <begin position="67"/>
        <end position="92"/>
    </location>
</feature>
<evidence type="ECO:0000256" key="3">
    <source>
        <dbReference type="ARBA" id="ARBA00022771"/>
    </source>
</evidence>
<proteinExistence type="predicted"/>
<dbReference type="Pfam" id="PF05699">
    <property type="entry name" value="Dimer_Tnp_hAT"/>
    <property type="match status" value="1"/>
</dbReference>
<evidence type="ECO:0000259" key="7">
    <source>
        <dbReference type="Pfam" id="PF05699"/>
    </source>
</evidence>
<evidence type="ECO:0000313" key="8">
    <source>
        <dbReference type="EMBL" id="KNE94912.1"/>
    </source>
</evidence>
<evidence type="ECO:0000313" key="9">
    <source>
        <dbReference type="Proteomes" id="UP000054564"/>
    </source>
</evidence>
<evidence type="ECO:0000256" key="5">
    <source>
        <dbReference type="ARBA" id="ARBA00023242"/>
    </source>
</evidence>
<keyword evidence="2" id="KW-0479">Metal-binding</keyword>
<dbReference type="GO" id="GO:0005634">
    <property type="term" value="C:nucleus"/>
    <property type="evidence" value="ECO:0007669"/>
    <property type="project" value="UniProtKB-SubCell"/>
</dbReference>
<evidence type="ECO:0000256" key="2">
    <source>
        <dbReference type="ARBA" id="ARBA00022723"/>
    </source>
</evidence>
<dbReference type="EMBL" id="AJIL01000107">
    <property type="protein sequence ID" value="KNE94912.1"/>
    <property type="molecule type" value="Genomic_DNA"/>
</dbReference>
<keyword evidence="5" id="KW-0539">Nucleus</keyword>
<dbReference type="SUPFAM" id="SSF53098">
    <property type="entry name" value="Ribonuclease H-like"/>
    <property type="match status" value="1"/>
</dbReference>
<feature type="compositionally biased region" description="Basic residues" evidence="6">
    <location>
        <begin position="1"/>
        <end position="12"/>
    </location>
</feature>